<evidence type="ECO:0000313" key="4">
    <source>
        <dbReference type="EMBL" id="KAK3093828.1"/>
    </source>
</evidence>
<evidence type="ECO:0000256" key="2">
    <source>
        <dbReference type="SAM" id="SignalP"/>
    </source>
</evidence>
<feature type="compositionally biased region" description="Basic and acidic residues" evidence="1">
    <location>
        <begin position="262"/>
        <end position="274"/>
    </location>
</feature>
<organism evidence="4 5">
    <name type="scientific">Pinctada imbricata</name>
    <name type="common">Atlantic pearl-oyster</name>
    <name type="synonym">Pinctada martensii</name>
    <dbReference type="NCBI Taxonomy" id="66713"/>
    <lineage>
        <taxon>Eukaryota</taxon>
        <taxon>Metazoa</taxon>
        <taxon>Spiralia</taxon>
        <taxon>Lophotrochozoa</taxon>
        <taxon>Mollusca</taxon>
        <taxon>Bivalvia</taxon>
        <taxon>Autobranchia</taxon>
        <taxon>Pteriomorphia</taxon>
        <taxon>Pterioida</taxon>
        <taxon>Pterioidea</taxon>
        <taxon>Pteriidae</taxon>
        <taxon>Pinctada</taxon>
    </lineage>
</organism>
<dbReference type="EMBL" id="VSWD01000009">
    <property type="protein sequence ID" value="KAK3093828.1"/>
    <property type="molecule type" value="Genomic_DNA"/>
</dbReference>
<feature type="chain" id="PRO_5041725026" description="Chitin-binding type-4 domain-containing protein" evidence="2">
    <location>
        <begin position="21"/>
        <end position="309"/>
    </location>
</feature>
<reference evidence="4" key="1">
    <citation type="submission" date="2019-08" db="EMBL/GenBank/DDBJ databases">
        <title>The improved chromosome-level genome for the pearl oyster Pinctada fucata martensii using PacBio sequencing and Hi-C.</title>
        <authorList>
            <person name="Zheng Z."/>
        </authorList>
    </citation>
    <scope>NUCLEOTIDE SEQUENCE</scope>
    <source>
        <strain evidence="4">ZZ-2019</strain>
        <tissue evidence="4">Adductor muscle</tissue>
    </source>
</reference>
<gene>
    <name evidence="4" type="ORF">FSP39_020701</name>
</gene>
<feature type="domain" description="Chitin-binding type-4" evidence="3">
    <location>
        <begin position="21"/>
        <end position="213"/>
    </location>
</feature>
<protein>
    <recommendedName>
        <fullName evidence="3">Chitin-binding type-4 domain-containing protein</fullName>
    </recommendedName>
</protein>
<evidence type="ECO:0000313" key="5">
    <source>
        <dbReference type="Proteomes" id="UP001186944"/>
    </source>
</evidence>
<evidence type="ECO:0000259" key="3">
    <source>
        <dbReference type="Pfam" id="PF03067"/>
    </source>
</evidence>
<evidence type="ECO:0000256" key="1">
    <source>
        <dbReference type="SAM" id="MobiDB-lite"/>
    </source>
</evidence>
<feature type="region of interest" description="Disordered" evidence="1">
    <location>
        <begin position="252"/>
        <end position="274"/>
    </location>
</feature>
<accession>A0AA88Y7R7</accession>
<feature type="signal peptide" evidence="2">
    <location>
        <begin position="1"/>
        <end position="20"/>
    </location>
</feature>
<keyword evidence="5" id="KW-1185">Reference proteome</keyword>
<dbReference type="InterPro" id="IPR004302">
    <property type="entry name" value="Cellulose/chitin-bd_N"/>
</dbReference>
<name>A0AA88Y7R7_PINIB</name>
<comment type="caution">
    <text evidence="4">The sequence shown here is derived from an EMBL/GenBank/DDBJ whole genome shotgun (WGS) entry which is preliminary data.</text>
</comment>
<dbReference type="Proteomes" id="UP001186944">
    <property type="component" value="Unassembled WGS sequence"/>
</dbReference>
<keyword evidence="2" id="KW-0732">Signal</keyword>
<proteinExistence type="predicted"/>
<dbReference type="Pfam" id="PF03067">
    <property type="entry name" value="LPMO_10"/>
    <property type="match status" value="1"/>
</dbReference>
<dbReference type="AlphaFoldDB" id="A0AA88Y7R7"/>
<sequence>MLKTWIFFVWTCGQVAMVTGHGHLVVPPQRSTLWRTVTGAPVNVDDHGLNCGGFSRQFERNGGKCGVCGDAWDLPMPRPHEDGGEFGQGYVAGDYTAGDVINIVVNITANHYGWFELRLCPQDDPSRPLTQDCLDNNLLTLFESDSPHSTGMTRYYLGEGRGTINVTSKLPDDITCEKCVLQWKYKAGNSWGCDKECCIGCGNQEHFYNCADIRIHPPGGTNHNIMRNVLNPNIQQSNSDDHQRIRYYDDEDLESADLNTDSNKKRPNDYDHQHQEEMIKLDSKQQGKLAESKILSSFSRIQWKDLKEN</sequence>